<feature type="domain" description="Tubulin-folding cofactor D ARM repeats" evidence="1">
    <location>
        <begin position="384"/>
        <end position="473"/>
    </location>
</feature>
<dbReference type="Proteomes" id="UP000095728">
    <property type="component" value="Unassembled WGS sequence"/>
</dbReference>
<keyword evidence="3" id="KW-1185">Reference proteome</keyword>
<evidence type="ECO:0000259" key="1">
    <source>
        <dbReference type="Pfam" id="PF25767"/>
    </source>
</evidence>
<dbReference type="GO" id="GO:0000226">
    <property type="term" value="P:microtubule cytoskeleton organization"/>
    <property type="evidence" value="ECO:0007669"/>
    <property type="project" value="TreeGrafter"/>
</dbReference>
<dbReference type="InParanoid" id="A0A1E5S022"/>
<dbReference type="InterPro" id="IPR033162">
    <property type="entry name" value="TBCD"/>
</dbReference>
<dbReference type="Pfam" id="PF25767">
    <property type="entry name" value="ARM_TBCD_2nd"/>
    <property type="match status" value="1"/>
</dbReference>
<dbReference type="GO" id="GO:0007023">
    <property type="term" value="P:post-chaperonin tubulin folding pathway"/>
    <property type="evidence" value="ECO:0007669"/>
    <property type="project" value="InterPro"/>
</dbReference>
<protein>
    <submittedName>
        <fullName evidence="2">Chromosome instability protein 1</fullName>
    </submittedName>
</protein>
<dbReference type="GO" id="GO:0048487">
    <property type="term" value="F:beta-tubulin binding"/>
    <property type="evidence" value="ECO:0007669"/>
    <property type="project" value="InterPro"/>
</dbReference>
<dbReference type="STRING" id="56408.A0A1E5S022"/>
<reference evidence="3" key="1">
    <citation type="journal article" date="2016" name="Genome Announc.">
        <title>Genome sequences of three species of Hanseniaspora isolated from spontaneous wine fermentations.</title>
        <authorList>
            <person name="Sternes P.R."/>
            <person name="Lee D."/>
            <person name="Kutyna D.R."/>
            <person name="Borneman A.R."/>
        </authorList>
    </citation>
    <scope>NUCLEOTIDE SEQUENCE [LARGE SCALE GENOMIC DNA]</scope>
    <source>
        <strain evidence="3">AWRI3579</strain>
    </source>
</reference>
<organism evidence="2 3">
    <name type="scientific">Hanseniaspora osmophila</name>
    <dbReference type="NCBI Taxonomy" id="56408"/>
    <lineage>
        <taxon>Eukaryota</taxon>
        <taxon>Fungi</taxon>
        <taxon>Dikarya</taxon>
        <taxon>Ascomycota</taxon>
        <taxon>Saccharomycotina</taxon>
        <taxon>Saccharomycetes</taxon>
        <taxon>Saccharomycodales</taxon>
        <taxon>Saccharomycodaceae</taxon>
        <taxon>Hanseniaspora</taxon>
    </lineage>
</organism>
<sequence>MDQDVAKPQMYRPTLQARVRMNHASHLSNIALIQDGLPVVQETLANILISIEYFQQFPDYLVKKMGSLRVFHSSIWNIEQPETPLSRGLPFHRPNPNLIIAAQLFHKLSVVIKYKKLIQYLPNDLELIPVLIDLIVYYQDAPTEPLVFKEQEKWLVLNYLCHYLLLNVMNPFNLSQKISETIITTIISLDKRFTIACNPFLVATLLDRNSFLLTKYYQHINYKTINQFLKANEHNLKQVFSLPEIICKDWKYLIYTENISNTVERVDHLSLLKIVPRLAKYYLCSDQPYLKELLQWYMTIFSGTNEMSSEVLGNTEHRFKLAKSFVLFLDNCHMHTIERLYDYMLFPEASDNLEILHLKLLCIAFMIQNQSFDHDTQIDMSTLKVVPIISQYFDFQSLNYTNYHDSAYNKIRDAVNFITWAWIRSKNKITSAQLVPYTKEIFIKLLFSSLFDYDLNIRRSALATLHELLGRFAVLDNVTTVELMTILNVINQHHIYSVVIPQLFDLFKKHGYQTYNMHLLERMILINVGKLKKINITKQTVFVLSILYENQEWHEQINEISKKIVLDRQNTIEYLYYYTSIELPPPVFDVETCYNSFKTLSVTPGSVETSFRYLTLLKSLNYLLKSSTKKSLSERDIDHVYNIFLYSNKIFNNKTDYAEFYKELAILINTLEDTKTFIYESTSSHDHWQKVFVKLLSSNNNMLFQLLPSMDQIYENSATLTGYLRKCNHLTKATLINALADCFSKLVCCNPEAIDVLLLSLDDYTSTQEGDVGRKVRESGLNLIKNNMVYFRQKKYLITPKLLKLACEPIESLQKLSFSILLELYEKPAQEQNPANFYECVIDFYSRHGNEHRSSFFNGYVATAGAIHCPDFQITDSLNAFLDYFFLLHEQDKLQVLNDLVRIFPTAETIKKCRPKENFNEINSPQKDLIKHTLTIFKFWDSLDIFERLDLLQYFTTNG</sequence>
<evidence type="ECO:0000313" key="3">
    <source>
        <dbReference type="Proteomes" id="UP000095728"/>
    </source>
</evidence>
<dbReference type="InterPro" id="IPR058033">
    <property type="entry name" value="ARM_TBCD_2nd"/>
</dbReference>
<comment type="caution">
    <text evidence="2">The sequence shown here is derived from an EMBL/GenBank/DDBJ whole genome shotgun (WGS) entry which is preliminary data.</text>
</comment>
<name>A0A1E5S022_9ASCO</name>
<proteinExistence type="predicted"/>
<dbReference type="EMBL" id="LPNM01000001">
    <property type="protein sequence ID" value="OEJ92358.1"/>
    <property type="molecule type" value="Genomic_DNA"/>
</dbReference>
<dbReference type="AlphaFoldDB" id="A0A1E5S022"/>
<dbReference type="GO" id="GO:0007021">
    <property type="term" value="P:tubulin complex assembly"/>
    <property type="evidence" value="ECO:0007669"/>
    <property type="project" value="InterPro"/>
</dbReference>
<dbReference type="PANTHER" id="PTHR12658:SF0">
    <property type="entry name" value="TUBULIN-SPECIFIC CHAPERONE D"/>
    <property type="match status" value="1"/>
</dbReference>
<accession>A0A1E5S022</accession>
<dbReference type="OrthoDB" id="10253476at2759"/>
<evidence type="ECO:0000313" key="2">
    <source>
        <dbReference type="EMBL" id="OEJ92358.1"/>
    </source>
</evidence>
<dbReference type="GO" id="GO:0005096">
    <property type="term" value="F:GTPase activator activity"/>
    <property type="evidence" value="ECO:0007669"/>
    <property type="project" value="InterPro"/>
</dbReference>
<gene>
    <name evidence="2" type="ORF">AWRI3579_g206</name>
</gene>
<dbReference type="PANTHER" id="PTHR12658">
    <property type="entry name" value="BETA-TUBULIN COFACTOR D"/>
    <property type="match status" value="1"/>
</dbReference>
<dbReference type="FunCoup" id="A0A1E5S022">
    <property type="interactions" value="190"/>
</dbReference>